<evidence type="ECO:0000313" key="3">
    <source>
        <dbReference type="Proteomes" id="UP001151760"/>
    </source>
</evidence>
<dbReference type="Proteomes" id="UP001151760">
    <property type="component" value="Unassembled WGS sequence"/>
</dbReference>
<protein>
    <submittedName>
        <fullName evidence="2">Uncharacterized protein</fullName>
    </submittedName>
</protein>
<feature type="region of interest" description="Disordered" evidence="1">
    <location>
        <begin position="57"/>
        <end position="82"/>
    </location>
</feature>
<reference evidence="2" key="1">
    <citation type="journal article" date="2022" name="Int. J. Mol. Sci.">
        <title>Draft Genome of Tanacetum Coccineum: Genomic Comparison of Closely Related Tanacetum-Family Plants.</title>
        <authorList>
            <person name="Yamashiro T."/>
            <person name="Shiraishi A."/>
            <person name="Nakayama K."/>
            <person name="Satake H."/>
        </authorList>
    </citation>
    <scope>NUCLEOTIDE SEQUENCE</scope>
</reference>
<accession>A0ABQ5EH95</accession>
<name>A0ABQ5EH95_9ASTR</name>
<evidence type="ECO:0000313" key="2">
    <source>
        <dbReference type="EMBL" id="GJT50275.1"/>
    </source>
</evidence>
<gene>
    <name evidence="2" type="ORF">Tco_0976432</name>
</gene>
<keyword evidence="3" id="KW-1185">Reference proteome</keyword>
<dbReference type="EMBL" id="BQNB010016307">
    <property type="protein sequence ID" value="GJT50275.1"/>
    <property type="molecule type" value="Genomic_DNA"/>
</dbReference>
<sequence length="82" mass="8494">MAISIPAKTPVIPPVAPEVEAARVASPAKVLDLITYSSTDSDSSEDPPAPVTLLFWHSSDSSDSSKTSRVSATSGSLERPPS</sequence>
<feature type="compositionally biased region" description="Low complexity" evidence="1">
    <location>
        <begin position="58"/>
        <end position="76"/>
    </location>
</feature>
<evidence type="ECO:0000256" key="1">
    <source>
        <dbReference type="SAM" id="MobiDB-lite"/>
    </source>
</evidence>
<proteinExistence type="predicted"/>
<organism evidence="2 3">
    <name type="scientific">Tanacetum coccineum</name>
    <dbReference type="NCBI Taxonomy" id="301880"/>
    <lineage>
        <taxon>Eukaryota</taxon>
        <taxon>Viridiplantae</taxon>
        <taxon>Streptophyta</taxon>
        <taxon>Embryophyta</taxon>
        <taxon>Tracheophyta</taxon>
        <taxon>Spermatophyta</taxon>
        <taxon>Magnoliopsida</taxon>
        <taxon>eudicotyledons</taxon>
        <taxon>Gunneridae</taxon>
        <taxon>Pentapetalae</taxon>
        <taxon>asterids</taxon>
        <taxon>campanulids</taxon>
        <taxon>Asterales</taxon>
        <taxon>Asteraceae</taxon>
        <taxon>Asteroideae</taxon>
        <taxon>Anthemideae</taxon>
        <taxon>Anthemidinae</taxon>
        <taxon>Tanacetum</taxon>
    </lineage>
</organism>
<comment type="caution">
    <text evidence="2">The sequence shown here is derived from an EMBL/GenBank/DDBJ whole genome shotgun (WGS) entry which is preliminary data.</text>
</comment>
<reference evidence="2" key="2">
    <citation type="submission" date="2022-01" db="EMBL/GenBank/DDBJ databases">
        <authorList>
            <person name="Yamashiro T."/>
            <person name="Shiraishi A."/>
            <person name="Satake H."/>
            <person name="Nakayama K."/>
        </authorList>
    </citation>
    <scope>NUCLEOTIDE SEQUENCE</scope>
</reference>